<dbReference type="Gene3D" id="3.10.20.800">
    <property type="match status" value="1"/>
</dbReference>
<organism evidence="4 5">
    <name type="scientific">Defluviitalea saccharophila</name>
    <dbReference type="NCBI Taxonomy" id="879970"/>
    <lineage>
        <taxon>Bacteria</taxon>
        <taxon>Bacillati</taxon>
        <taxon>Bacillota</taxon>
        <taxon>Clostridia</taxon>
        <taxon>Lachnospirales</taxon>
        <taxon>Defluviitaleaceae</taxon>
        <taxon>Defluviitalea</taxon>
    </lineage>
</organism>
<keyword evidence="2" id="KW-0472">Membrane</keyword>
<evidence type="ECO:0000256" key="1">
    <source>
        <dbReference type="ARBA" id="ARBA00022729"/>
    </source>
</evidence>
<name>A0ABZ2Y596_9FIRM</name>
<dbReference type="Pfam" id="PF07501">
    <property type="entry name" value="G5"/>
    <property type="match status" value="1"/>
</dbReference>
<keyword evidence="5" id="KW-1185">Reference proteome</keyword>
<dbReference type="Pfam" id="PF04294">
    <property type="entry name" value="VanW"/>
    <property type="match status" value="1"/>
</dbReference>
<evidence type="ECO:0000313" key="5">
    <source>
        <dbReference type="Proteomes" id="UP001486565"/>
    </source>
</evidence>
<dbReference type="InterPro" id="IPR052913">
    <property type="entry name" value="Glycopeptide_resist_protein"/>
</dbReference>
<proteinExistence type="predicted"/>
<feature type="domain" description="G5" evidence="3">
    <location>
        <begin position="381"/>
        <end position="460"/>
    </location>
</feature>
<dbReference type="InterPro" id="IPR038054">
    <property type="entry name" value="LD_TPept-like_central_sf"/>
</dbReference>
<dbReference type="PANTHER" id="PTHR35788">
    <property type="entry name" value="EXPORTED PROTEIN-RELATED"/>
    <property type="match status" value="1"/>
</dbReference>
<evidence type="ECO:0000256" key="2">
    <source>
        <dbReference type="SAM" id="Phobius"/>
    </source>
</evidence>
<dbReference type="PANTHER" id="PTHR35788:SF1">
    <property type="entry name" value="EXPORTED PROTEIN"/>
    <property type="match status" value="1"/>
</dbReference>
<dbReference type="Proteomes" id="UP001486565">
    <property type="component" value="Chromosome"/>
</dbReference>
<keyword evidence="2" id="KW-1133">Transmembrane helix</keyword>
<accession>A0ABZ2Y596</accession>
<gene>
    <name evidence="4" type="ORF">QBE51_13680</name>
</gene>
<dbReference type="Gene3D" id="2.20.230.10">
    <property type="entry name" value="Resuscitation-promoting factor rpfb"/>
    <property type="match status" value="1"/>
</dbReference>
<reference evidence="4 5" key="1">
    <citation type="submission" date="2023-03" db="EMBL/GenBank/DDBJ databases">
        <title>Novel Species.</title>
        <authorList>
            <person name="Ma S."/>
        </authorList>
    </citation>
    <scope>NUCLEOTIDE SEQUENCE [LARGE SCALE GENOMIC DNA]</scope>
    <source>
        <strain evidence="4 5">LIND6LT2</strain>
    </source>
</reference>
<dbReference type="InterPro" id="IPR011098">
    <property type="entry name" value="G5_dom"/>
</dbReference>
<dbReference type="SMART" id="SM01208">
    <property type="entry name" value="G5"/>
    <property type="match status" value="1"/>
</dbReference>
<dbReference type="Pfam" id="PF12229">
    <property type="entry name" value="PG_binding_4"/>
    <property type="match status" value="1"/>
</dbReference>
<sequence length="471" mass="53877">MDGDNLNIRPRKLVLFLKVLIVILLAIGVLVIGAYFYIRKVVCSYKDTICQGIWIENISVGGLTKEEAKEKLIKEVQKNEYNKKIVLFYEDKKWILPYNKWDGNYDYDEILHKAFSIGHTGSLIERYKDIRFNKNRLLFLSYTFDEETVYNQIEALAKEINKEPRNAILKRQNDRFQIENEVLGIEMDVESTAKKVIRLISEKREGVVEVIVNKTDPIYTKEILSKVKDLVGSFSTEFDLNNTERVNNLTVAAQKLNGQVINVDEVFSLNKVISPFTVEEGYTEAPAIVNGELVPDIGGGVCQIASTLYNAVLFADLEILERTNHSLPVSYVELGRDATIAGDQIDFKFKNTTSFPIYIESYVRGNKVYVNLYGCKEEESPYTIEFESVVVETTPPPEDKIVYDSTLEKGKEIVTVKPLEGKKVELYKKIYENGQLISKTLVNTSYYRPRGAEIHIGTWENKVFISESEDQ</sequence>
<protein>
    <submittedName>
        <fullName evidence="4">VanW family protein</fullName>
    </submittedName>
</protein>
<dbReference type="InterPro" id="IPR022029">
    <property type="entry name" value="YoaR-like_PG-bd"/>
</dbReference>
<keyword evidence="2" id="KW-0812">Transmembrane</keyword>
<dbReference type="InterPro" id="IPR007391">
    <property type="entry name" value="Vancomycin_resist_VanW"/>
</dbReference>
<keyword evidence="1" id="KW-0732">Signal</keyword>
<evidence type="ECO:0000259" key="3">
    <source>
        <dbReference type="PROSITE" id="PS51109"/>
    </source>
</evidence>
<feature type="transmembrane region" description="Helical" evidence="2">
    <location>
        <begin position="15"/>
        <end position="38"/>
    </location>
</feature>
<dbReference type="PROSITE" id="PS51109">
    <property type="entry name" value="G5"/>
    <property type="match status" value="1"/>
</dbReference>
<dbReference type="RefSeq" id="WP_341876794.1">
    <property type="nucleotide sequence ID" value="NZ_CP121687.1"/>
</dbReference>
<evidence type="ECO:0000313" key="4">
    <source>
        <dbReference type="EMBL" id="WZL69806.1"/>
    </source>
</evidence>
<dbReference type="EMBL" id="CP121687">
    <property type="protein sequence ID" value="WZL69806.1"/>
    <property type="molecule type" value="Genomic_DNA"/>
</dbReference>